<organism evidence="10 11">
    <name type="scientific">Jatrophihabitans endophyticus</name>
    <dbReference type="NCBI Taxonomy" id="1206085"/>
    <lineage>
        <taxon>Bacteria</taxon>
        <taxon>Bacillati</taxon>
        <taxon>Actinomycetota</taxon>
        <taxon>Actinomycetes</taxon>
        <taxon>Jatrophihabitantales</taxon>
        <taxon>Jatrophihabitantaceae</taxon>
        <taxon>Jatrophihabitans</taxon>
    </lineage>
</organism>
<dbReference type="GO" id="GO:0008615">
    <property type="term" value="P:pyridoxine biosynthetic process"/>
    <property type="evidence" value="ECO:0007669"/>
    <property type="project" value="UniProtKB-UniRule"/>
</dbReference>
<dbReference type="AlphaFoldDB" id="A0A1M5RKF9"/>
<dbReference type="GO" id="GO:0010181">
    <property type="term" value="F:FMN binding"/>
    <property type="evidence" value="ECO:0007669"/>
    <property type="project" value="UniProtKB-UniRule"/>
</dbReference>
<keyword evidence="3 5" id="KW-0288">FMN</keyword>
<dbReference type="InterPro" id="IPR011576">
    <property type="entry name" value="Pyridox_Oxase_N"/>
</dbReference>
<evidence type="ECO:0000259" key="8">
    <source>
        <dbReference type="Pfam" id="PF01243"/>
    </source>
</evidence>
<dbReference type="InterPro" id="IPR019576">
    <property type="entry name" value="Pyridoxamine_oxidase_dimer_C"/>
</dbReference>
<comment type="catalytic activity">
    <reaction evidence="5">
        <text>pyridoxine 5'-phosphate + O2 = pyridoxal 5'-phosphate + H2O2</text>
        <dbReference type="Rhea" id="RHEA:15149"/>
        <dbReference type="ChEBI" id="CHEBI:15379"/>
        <dbReference type="ChEBI" id="CHEBI:16240"/>
        <dbReference type="ChEBI" id="CHEBI:58589"/>
        <dbReference type="ChEBI" id="CHEBI:597326"/>
        <dbReference type="EC" id="1.4.3.5"/>
    </reaction>
</comment>
<feature type="domain" description="Pyridoxine 5'-phosphate oxidase dimerisation C-terminal" evidence="9">
    <location>
        <begin position="173"/>
        <end position="213"/>
    </location>
</feature>
<comment type="catalytic activity">
    <reaction evidence="5">
        <text>pyridoxamine 5'-phosphate + O2 + H2O = pyridoxal 5'-phosphate + H2O2 + NH4(+)</text>
        <dbReference type="Rhea" id="RHEA:15817"/>
        <dbReference type="ChEBI" id="CHEBI:15377"/>
        <dbReference type="ChEBI" id="CHEBI:15379"/>
        <dbReference type="ChEBI" id="CHEBI:16240"/>
        <dbReference type="ChEBI" id="CHEBI:28938"/>
        <dbReference type="ChEBI" id="CHEBI:58451"/>
        <dbReference type="ChEBI" id="CHEBI:597326"/>
        <dbReference type="EC" id="1.4.3.5"/>
    </reaction>
</comment>
<dbReference type="Pfam" id="PF10590">
    <property type="entry name" value="PNP_phzG_C"/>
    <property type="match status" value="1"/>
</dbReference>
<evidence type="ECO:0000256" key="4">
    <source>
        <dbReference type="ARBA" id="ARBA00023002"/>
    </source>
</evidence>
<feature type="binding site" evidence="5 7">
    <location>
        <position position="84"/>
    </location>
    <ligand>
        <name>FMN</name>
        <dbReference type="ChEBI" id="CHEBI:58210"/>
    </ligand>
</feature>
<evidence type="ECO:0000256" key="7">
    <source>
        <dbReference type="PIRSR" id="PIRSR000190-2"/>
    </source>
</evidence>
<comment type="pathway">
    <text evidence="5">Cofactor metabolism; pyridoxal 5'-phosphate salvage; pyridoxal 5'-phosphate from pyridoxine 5'-phosphate: step 1/1.</text>
</comment>
<evidence type="ECO:0000256" key="1">
    <source>
        <dbReference type="ARBA" id="ARBA00007301"/>
    </source>
</evidence>
<dbReference type="Pfam" id="PF01243">
    <property type="entry name" value="PNPOx_N"/>
    <property type="match status" value="1"/>
</dbReference>
<feature type="binding site" evidence="5 6">
    <location>
        <position position="124"/>
    </location>
    <ligand>
        <name>substrate</name>
    </ligand>
</feature>
<dbReference type="Proteomes" id="UP000186132">
    <property type="component" value="Unassembled WGS sequence"/>
</dbReference>
<dbReference type="PIRSF" id="PIRSF000190">
    <property type="entry name" value="Pyd_amn-ph_oxd"/>
    <property type="match status" value="1"/>
</dbReference>
<dbReference type="InterPro" id="IPR012349">
    <property type="entry name" value="Split_barrel_FMN-bd"/>
</dbReference>
<feature type="binding site" evidence="5 7">
    <location>
        <begin position="141"/>
        <end position="142"/>
    </location>
    <ligand>
        <name>FMN</name>
        <dbReference type="ChEBI" id="CHEBI:58210"/>
    </ligand>
</feature>
<feature type="binding site" evidence="5 6">
    <location>
        <begin position="192"/>
        <end position="194"/>
    </location>
    <ligand>
        <name>substrate</name>
    </ligand>
</feature>
<feature type="binding site" evidence="5 7">
    <location>
        <position position="186"/>
    </location>
    <ligand>
        <name>FMN</name>
        <dbReference type="ChEBI" id="CHEBI:58210"/>
    </ligand>
</feature>
<accession>A0A1M5RKF9</accession>
<feature type="binding site" evidence="5 6">
    <location>
        <position position="128"/>
    </location>
    <ligand>
        <name>substrate</name>
    </ligand>
</feature>
<feature type="domain" description="Pyridoxamine 5'-phosphate oxidase N-terminal" evidence="8">
    <location>
        <begin position="42"/>
        <end position="153"/>
    </location>
</feature>
<dbReference type="PROSITE" id="PS01064">
    <property type="entry name" value="PYRIDOX_OXIDASE"/>
    <property type="match status" value="1"/>
</dbReference>
<dbReference type="HAMAP" id="MF_01629">
    <property type="entry name" value="PdxH"/>
    <property type="match status" value="1"/>
</dbReference>
<evidence type="ECO:0000256" key="6">
    <source>
        <dbReference type="PIRSR" id="PIRSR000190-1"/>
    </source>
</evidence>
<dbReference type="PANTHER" id="PTHR10851">
    <property type="entry name" value="PYRIDOXINE-5-PHOSPHATE OXIDASE"/>
    <property type="match status" value="1"/>
</dbReference>
<protein>
    <recommendedName>
        <fullName evidence="5">Pyridoxine/pyridoxamine 5'-phosphate oxidase</fullName>
        <ecNumber evidence="5">1.4.3.5</ecNumber>
    </recommendedName>
    <alternativeName>
        <fullName evidence="5">PNP/PMP oxidase</fullName>
        <shortName evidence="5">PNPOx</shortName>
    </alternativeName>
    <alternativeName>
        <fullName evidence="5">Pyridoxal 5'-phosphate synthase</fullName>
    </alternativeName>
</protein>
<dbReference type="RefSeq" id="WP_073391753.1">
    <property type="nucleotide sequence ID" value="NZ_FQVU01000005.1"/>
</dbReference>
<dbReference type="EMBL" id="FQVU01000005">
    <property type="protein sequence ID" value="SHH26323.1"/>
    <property type="molecule type" value="Genomic_DNA"/>
</dbReference>
<reference evidence="11" key="1">
    <citation type="submission" date="2016-11" db="EMBL/GenBank/DDBJ databases">
        <authorList>
            <person name="Varghese N."/>
            <person name="Submissions S."/>
        </authorList>
    </citation>
    <scope>NUCLEOTIDE SEQUENCE [LARGE SCALE GENOMIC DNA]</scope>
    <source>
        <strain evidence="11">DSM 45627</strain>
    </source>
</reference>
<feature type="binding site" evidence="5 7">
    <location>
        <begin position="77"/>
        <end position="78"/>
    </location>
    <ligand>
        <name>FMN</name>
        <dbReference type="ChEBI" id="CHEBI:58210"/>
    </ligand>
</feature>
<evidence type="ECO:0000256" key="5">
    <source>
        <dbReference type="HAMAP-Rule" id="MF_01629"/>
    </source>
</evidence>
<dbReference type="UniPathway" id="UPA01068">
    <property type="reaction ID" value="UER00304"/>
</dbReference>
<dbReference type="PANTHER" id="PTHR10851:SF0">
    <property type="entry name" value="PYRIDOXINE-5'-PHOSPHATE OXIDASE"/>
    <property type="match status" value="1"/>
</dbReference>
<comment type="caution">
    <text evidence="5">Lacks conserved residue(s) required for the propagation of feature annotation.</text>
</comment>
<comment type="similarity">
    <text evidence="1 5">Belongs to the pyridoxamine 5'-phosphate oxidase family.</text>
</comment>
<dbReference type="STRING" id="1206085.SAMN05443575_3566"/>
<dbReference type="SUPFAM" id="SSF50475">
    <property type="entry name" value="FMN-binding split barrel"/>
    <property type="match status" value="1"/>
</dbReference>
<evidence type="ECO:0000256" key="2">
    <source>
        <dbReference type="ARBA" id="ARBA00022630"/>
    </source>
</evidence>
<feature type="binding site" evidence="5 6">
    <location>
        <position position="67"/>
    </location>
    <ligand>
        <name>substrate</name>
    </ligand>
</feature>
<evidence type="ECO:0000259" key="9">
    <source>
        <dbReference type="Pfam" id="PF10590"/>
    </source>
</evidence>
<keyword evidence="4 5" id="KW-0560">Oxidoreductase</keyword>
<feature type="binding site" evidence="6">
    <location>
        <begin position="8"/>
        <end position="11"/>
    </location>
    <ligand>
        <name>substrate</name>
    </ligand>
</feature>
<dbReference type="InterPro" id="IPR019740">
    <property type="entry name" value="Pyridox_Oxase_CS"/>
</dbReference>
<feature type="binding site" evidence="5 7">
    <location>
        <begin position="62"/>
        <end position="67"/>
    </location>
    <ligand>
        <name>FMN</name>
        <dbReference type="ChEBI" id="CHEBI:58210"/>
    </ligand>
</feature>
<dbReference type="GO" id="GO:0004733">
    <property type="term" value="F:pyridoxamine phosphate oxidase activity"/>
    <property type="evidence" value="ECO:0007669"/>
    <property type="project" value="UniProtKB-UniRule"/>
</dbReference>
<keyword evidence="5" id="KW-0664">Pyridoxine biosynthesis</keyword>
<evidence type="ECO:0000256" key="3">
    <source>
        <dbReference type="ARBA" id="ARBA00022643"/>
    </source>
</evidence>
<dbReference type="Gene3D" id="2.30.110.10">
    <property type="entry name" value="Electron Transport, Fmn-binding Protein, Chain A"/>
    <property type="match status" value="1"/>
</dbReference>
<comment type="function">
    <text evidence="5">Catalyzes the oxidation of either pyridoxine 5'-phosphate (PNP) or pyridoxamine 5'-phosphate (PMP) into pyridoxal 5'-phosphate (PLP).</text>
</comment>
<dbReference type="OrthoDB" id="9780392at2"/>
<keyword evidence="2 5" id="KW-0285">Flavoprotein</keyword>
<comment type="subunit">
    <text evidence="5">Homodimer.</text>
</comment>
<sequence length="213" mass="23374">MTDPAALRQSYAKGRLDETEVADTWLGQLQGWFAEAVADPAIVEANAVQLATADATGRPDVRTVLAKAIDERGVVFYTNHDSAKGRDLATNPRAALVFAWLAQERQVRLAGAVEQVTRAETDAYFATRPRESQLGAWASPQSQVVTSRAALEAAEADAARRFADAPVPAPPHWGGFLLVPDSVEFWQGRRGRLHDRVRYRRAGDEWAVERLAP</sequence>
<feature type="binding site" evidence="5 7">
    <location>
        <position position="106"/>
    </location>
    <ligand>
        <name>FMN</name>
        <dbReference type="ChEBI" id="CHEBI:58210"/>
    </ligand>
</feature>
<name>A0A1M5RKF9_9ACTN</name>
<gene>
    <name evidence="5" type="primary">pdxH</name>
    <name evidence="10" type="ORF">SAMN05443575_3566</name>
</gene>
<keyword evidence="11" id="KW-1185">Reference proteome</keyword>
<proteinExistence type="inferred from homology"/>
<comment type="cofactor">
    <cofactor evidence="5 7">
        <name>FMN</name>
        <dbReference type="ChEBI" id="CHEBI:58210"/>
    </cofactor>
    <text evidence="5 7">Binds 1 FMN per subunit.</text>
</comment>
<evidence type="ECO:0000313" key="10">
    <source>
        <dbReference type="EMBL" id="SHH26323.1"/>
    </source>
</evidence>
<feature type="binding site" evidence="5 7">
    <location>
        <position position="196"/>
    </location>
    <ligand>
        <name>FMN</name>
        <dbReference type="ChEBI" id="CHEBI:58210"/>
    </ligand>
</feature>
<feature type="binding site" evidence="5 6">
    <location>
        <position position="132"/>
    </location>
    <ligand>
        <name>substrate</name>
    </ligand>
</feature>
<dbReference type="EC" id="1.4.3.5" evidence="5"/>
<dbReference type="NCBIfam" id="NF004231">
    <property type="entry name" value="PRK05679.1"/>
    <property type="match status" value="1"/>
</dbReference>
<dbReference type="InterPro" id="IPR000659">
    <property type="entry name" value="Pyridox_Oxase"/>
</dbReference>
<dbReference type="NCBIfam" id="TIGR00558">
    <property type="entry name" value="pdxH"/>
    <property type="match status" value="1"/>
</dbReference>
<comment type="pathway">
    <text evidence="5">Cofactor metabolism; pyridoxal 5'-phosphate salvage; pyridoxal 5'-phosphate from pyridoxamine 5'-phosphate: step 1/1.</text>
</comment>
<evidence type="ECO:0000313" key="11">
    <source>
        <dbReference type="Proteomes" id="UP000186132"/>
    </source>
</evidence>